<dbReference type="PANTHER" id="PTHR39339">
    <property type="entry name" value="SLR1444 PROTEIN"/>
    <property type="match status" value="1"/>
</dbReference>
<dbReference type="PROSITE" id="PS51707">
    <property type="entry name" value="CYTH"/>
    <property type="match status" value="1"/>
</dbReference>
<dbReference type="EMBL" id="BAAAYN010000046">
    <property type="protein sequence ID" value="GAA3394823.1"/>
    <property type="molecule type" value="Genomic_DNA"/>
</dbReference>
<feature type="domain" description="CYTH" evidence="1">
    <location>
        <begin position="6"/>
        <end position="201"/>
    </location>
</feature>
<feature type="domain" description="CHAD" evidence="2">
    <location>
        <begin position="212"/>
        <end position="500"/>
    </location>
</feature>
<proteinExistence type="predicted"/>
<reference evidence="4" key="1">
    <citation type="journal article" date="2019" name="Int. J. Syst. Evol. Microbiol.">
        <title>The Global Catalogue of Microorganisms (GCM) 10K type strain sequencing project: providing services to taxonomists for standard genome sequencing and annotation.</title>
        <authorList>
            <consortium name="The Broad Institute Genomics Platform"/>
            <consortium name="The Broad Institute Genome Sequencing Center for Infectious Disease"/>
            <person name="Wu L."/>
            <person name="Ma J."/>
        </authorList>
    </citation>
    <scope>NUCLEOTIDE SEQUENCE [LARGE SCALE GENOMIC DNA]</scope>
    <source>
        <strain evidence="4">JCM 9458</strain>
    </source>
</reference>
<dbReference type="Gene3D" id="2.40.320.10">
    <property type="entry name" value="Hypothetical Protein Pfu-838710-001"/>
    <property type="match status" value="1"/>
</dbReference>
<dbReference type="Gene3D" id="1.40.20.10">
    <property type="entry name" value="CHAD domain"/>
    <property type="match status" value="1"/>
</dbReference>
<gene>
    <name evidence="3" type="ORF">GCM10020369_65670</name>
</gene>
<dbReference type="PROSITE" id="PS51708">
    <property type="entry name" value="CHAD"/>
    <property type="match status" value="1"/>
</dbReference>
<dbReference type="SUPFAM" id="SSF55154">
    <property type="entry name" value="CYTH-like phosphatases"/>
    <property type="match status" value="1"/>
</dbReference>
<dbReference type="InterPro" id="IPR033469">
    <property type="entry name" value="CYTH-like_dom_sf"/>
</dbReference>
<evidence type="ECO:0000259" key="1">
    <source>
        <dbReference type="PROSITE" id="PS51707"/>
    </source>
</evidence>
<dbReference type="InterPro" id="IPR007899">
    <property type="entry name" value="CHAD_dom"/>
</dbReference>
<dbReference type="PANTHER" id="PTHR39339:SF1">
    <property type="entry name" value="CHAD DOMAIN-CONTAINING PROTEIN"/>
    <property type="match status" value="1"/>
</dbReference>
<dbReference type="CDD" id="cd07374">
    <property type="entry name" value="CYTH-like_Pase"/>
    <property type="match status" value="1"/>
</dbReference>
<dbReference type="SMART" id="SM00880">
    <property type="entry name" value="CHAD"/>
    <property type="match status" value="1"/>
</dbReference>
<comment type="caution">
    <text evidence="3">The sequence shown here is derived from an EMBL/GenBank/DDBJ whole genome shotgun (WGS) entry which is preliminary data.</text>
</comment>
<evidence type="ECO:0000259" key="2">
    <source>
        <dbReference type="PROSITE" id="PS51708"/>
    </source>
</evidence>
<dbReference type="InterPro" id="IPR038186">
    <property type="entry name" value="CHAD_dom_sf"/>
</dbReference>
<evidence type="ECO:0000313" key="4">
    <source>
        <dbReference type="Proteomes" id="UP001501676"/>
    </source>
</evidence>
<dbReference type="Proteomes" id="UP001501676">
    <property type="component" value="Unassembled WGS sequence"/>
</dbReference>
<organism evidence="3 4">
    <name type="scientific">Cryptosporangium minutisporangium</name>
    <dbReference type="NCBI Taxonomy" id="113569"/>
    <lineage>
        <taxon>Bacteria</taxon>
        <taxon>Bacillati</taxon>
        <taxon>Actinomycetota</taxon>
        <taxon>Actinomycetes</taxon>
        <taxon>Cryptosporangiales</taxon>
        <taxon>Cryptosporangiaceae</taxon>
        <taxon>Cryptosporangium</taxon>
    </lineage>
</organism>
<keyword evidence="4" id="KW-1185">Reference proteome</keyword>
<dbReference type="InterPro" id="IPR023577">
    <property type="entry name" value="CYTH_domain"/>
</dbReference>
<accession>A0ABP6T8C2</accession>
<dbReference type="Pfam" id="PF01928">
    <property type="entry name" value="CYTH"/>
    <property type="match status" value="1"/>
</dbReference>
<protein>
    <submittedName>
        <fullName evidence="3">CYTH and CHAD domain-containing protein</fullName>
    </submittedName>
</protein>
<name>A0ABP6T8C2_9ACTN</name>
<evidence type="ECO:0000313" key="3">
    <source>
        <dbReference type="EMBL" id="GAA3394823.1"/>
    </source>
</evidence>
<dbReference type="RefSeq" id="WP_345732149.1">
    <property type="nucleotide sequence ID" value="NZ_BAAAYN010000046.1"/>
</dbReference>
<sequence>MAQTAVREIERKYELPEGVSIPSLDDLPGIAVDRAADVFELEAVYFDTTDLRLATHRVTLRRRTGGEDAGWHLKLPAGPDGRDEIHWPLGRASRTVPAELAALVAAYTRGRTLEPVARIRTTRTRRRLRDTGGSVLAEVVADEVAGQTLGAESTLSSWSELEVELAGGSREVLDTVEARLRSAGVRRSPSASKLARVLGTQPAADQGAPRRRPTVGQLVVDHLREQVWTMLEYDPRVRRDEPDAVHKMRVATRRLRSALQTFGAVVDRSATRPVTDELKWLAGVLGEARDLEVLRASLDEKIAATADELVVGPVQARVTGHLAHQQGEAREHVLAALNGKRYFALLDALDALVEDPPLTRKARGRAARALPRTLRRGQRRVARRVDAAAALPSGEQRDVELHEARKAAKRARYAGELARPALGKAAKRYATAMEDVQEELGAHQDSVVARQVLRELGMQAHLAGENGFTFGLLHRGEQAAADAVEARIPVVRKAVRAAGRALR</sequence>
<dbReference type="SMART" id="SM01118">
    <property type="entry name" value="CYTH"/>
    <property type="match status" value="1"/>
</dbReference>
<dbReference type="Pfam" id="PF05235">
    <property type="entry name" value="CHAD"/>
    <property type="match status" value="1"/>
</dbReference>